<protein>
    <submittedName>
        <fullName evidence="2">Uncharacterized protein</fullName>
    </submittedName>
</protein>
<dbReference type="EMBL" id="LR134516">
    <property type="protein sequence ID" value="VEJ21897.1"/>
    <property type="molecule type" value="Genomic_DNA"/>
</dbReference>
<sequence length="71" mass="8101">MQINLNNMLKHWKLYLVLIFVFQAVSSLLFYLLNMQDIQIGSLTLKSDSLALSMGGGVACIVFLLFLKYKE</sequence>
<evidence type="ECO:0000313" key="2">
    <source>
        <dbReference type="EMBL" id="VEJ21897.1"/>
    </source>
</evidence>
<dbReference type="Proteomes" id="UP000268229">
    <property type="component" value="Chromosome"/>
</dbReference>
<dbReference type="AlphaFoldDB" id="A0A1X3CHR8"/>
<dbReference type="KEGG" id="nani:NCTC12227_01664"/>
<evidence type="ECO:0000256" key="1">
    <source>
        <dbReference type="SAM" id="Phobius"/>
    </source>
</evidence>
<dbReference type="STRING" id="326522.BWD08_09925"/>
<feature type="transmembrane region" description="Helical" evidence="1">
    <location>
        <begin position="49"/>
        <end position="67"/>
    </location>
</feature>
<dbReference type="RefSeq" id="WP_085391129.1">
    <property type="nucleotide sequence ID" value="NZ_LR134440.1"/>
</dbReference>
<proteinExistence type="predicted"/>
<keyword evidence="1" id="KW-0812">Transmembrane</keyword>
<keyword evidence="1" id="KW-0472">Membrane</keyword>
<organism evidence="2 3">
    <name type="scientific">Neisseria animaloris</name>
    <dbReference type="NCBI Taxonomy" id="326522"/>
    <lineage>
        <taxon>Bacteria</taxon>
        <taxon>Pseudomonadati</taxon>
        <taxon>Pseudomonadota</taxon>
        <taxon>Betaproteobacteria</taxon>
        <taxon>Neisseriales</taxon>
        <taxon>Neisseriaceae</taxon>
        <taxon>Neisseria</taxon>
    </lineage>
</organism>
<feature type="transmembrane region" description="Helical" evidence="1">
    <location>
        <begin position="12"/>
        <end position="33"/>
    </location>
</feature>
<gene>
    <name evidence="2" type="ORF">NCTC12227_01664</name>
</gene>
<keyword evidence="1" id="KW-1133">Transmembrane helix</keyword>
<accession>A0A1X3CHR8</accession>
<evidence type="ECO:0000313" key="3">
    <source>
        <dbReference type="Proteomes" id="UP000268229"/>
    </source>
</evidence>
<keyword evidence="3" id="KW-1185">Reference proteome</keyword>
<name>A0A1X3CHR8_9NEIS</name>
<reference evidence="2 3" key="1">
    <citation type="submission" date="2018-12" db="EMBL/GenBank/DDBJ databases">
        <authorList>
            <consortium name="Pathogen Informatics"/>
        </authorList>
    </citation>
    <scope>NUCLEOTIDE SEQUENCE [LARGE SCALE GENOMIC DNA]</scope>
    <source>
        <strain evidence="2 3">NCTC12227</strain>
    </source>
</reference>